<keyword evidence="3" id="KW-1185">Reference proteome</keyword>
<dbReference type="AlphaFoldDB" id="A0A371G9X3"/>
<feature type="compositionally biased region" description="Basic and acidic residues" evidence="1">
    <location>
        <begin position="31"/>
        <end position="41"/>
    </location>
</feature>
<comment type="caution">
    <text evidence="2">The sequence shown here is derived from an EMBL/GenBank/DDBJ whole genome shotgun (WGS) entry which is preliminary data.</text>
</comment>
<gene>
    <name evidence="2" type="ORF">CR513_31214</name>
</gene>
<name>A0A371G9X3_MUCPR</name>
<evidence type="ECO:0000313" key="2">
    <source>
        <dbReference type="EMBL" id="RDX87331.1"/>
    </source>
</evidence>
<dbReference type="Proteomes" id="UP000257109">
    <property type="component" value="Unassembled WGS sequence"/>
</dbReference>
<sequence length="112" mass="12552">MATTDAESDSTSKGPKLSKAKPIRLRKRRIHTEPLRVEYHSDNSNQEQIETKTDLAHQVQTPDQVAFPCDHSQQPLSGARGEIVVVLQQHKKAIGWKLSDLPGINPFSFAMH</sequence>
<feature type="compositionally biased region" description="Polar residues" evidence="1">
    <location>
        <begin position="1"/>
        <end position="13"/>
    </location>
</feature>
<evidence type="ECO:0000256" key="1">
    <source>
        <dbReference type="SAM" id="MobiDB-lite"/>
    </source>
</evidence>
<feature type="compositionally biased region" description="Basic residues" evidence="1">
    <location>
        <begin position="16"/>
        <end position="30"/>
    </location>
</feature>
<organism evidence="2 3">
    <name type="scientific">Mucuna pruriens</name>
    <name type="common">Velvet bean</name>
    <name type="synonym">Dolichos pruriens</name>
    <dbReference type="NCBI Taxonomy" id="157652"/>
    <lineage>
        <taxon>Eukaryota</taxon>
        <taxon>Viridiplantae</taxon>
        <taxon>Streptophyta</taxon>
        <taxon>Embryophyta</taxon>
        <taxon>Tracheophyta</taxon>
        <taxon>Spermatophyta</taxon>
        <taxon>Magnoliopsida</taxon>
        <taxon>eudicotyledons</taxon>
        <taxon>Gunneridae</taxon>
        <taxon>Pentapetalae</taxon>
        <taxon>rosids</taxon>
        <taxon>fabids</taxon>
        <taxon>Fabales</taxon>
        <taxon>Fabaceae</taxon>
        <taxon>Papilionoideae</taxon>
        <taxon>50 kb inversion clade</taxon>
        <taxon>NPAAA clade</taxon>
        <taxon>indigoferoid/millettioid clade</taxon>
        <taxon>Phaseoleae</taxon>
        <taxon>Mucuna</taxon>
    </lineage>
</organism>
<feature type="non-terminal residue" evidence="2">
    <location>
        <position position="1"/>
    </location>
</feature>
<reference evidence="2" key="1">
    <citation type="submission" date="2018-05" db="EMBL/GenBank/DDBJ databases">
        <title>Draft genome of Mucuna pruriens seed.</title>
        <authorList>
            <person name="Nnadi N.E."/>
            <person name="Vos R."/>
            <person name="Hasami M.H."/>
            <person name="Devisetty U.K."/>
            <person name="Aguiy J.C."/>
        </authorList>
    </citation>
    <scope>NUCLEOTIDE SEQUENCE [LARGE SCALE GENOMIC DNA]</scope>
    <source>
        <strain evidence="2">JCA_2017</strain>
    </source>
</reference>
<dbReference type="EMBL" id="QJKJ01006259">
    <property type="protein sequence ID" value="RDX87331.1"/>
    <property type="molecule type" value="Genomic_DNA"/>
</dbReference>
<protein>
    <submittedName>
        <fullName evidence="2">Uncharacterized protein</fullName>
    </submittedName>
</protein>
<proteinExistence type="predicted"/>
<accession>A0A371G9X3</accession>
<feature type="region of interest" description="Disordered" evidence="1">
    <location>
        <begin position="1"/>
        <end position="46"/>
    </location>
</feature>
<evidence type="ECO:0000313" key="3">
    <source>
        <dbReference type="Proteomes" id="UP000257109"/>
    </source>
</evidence>